<sequence>MLRLVVEWMCASGVSGIDGSSRGGDGEGEKGSAEQEGTWGEETGRGVFWAEHEGGGKEEETEDN</sequence>
<organism evidence="2 3">
    <name type="scientific">Liparis tanakae</name>
    <name type="common">Tanaka's snailfish</name>
    <dbReference type="NCBI Taxonomy" id="230148"/>
    <lineage>
        <taxon>Eukaryota</taxon>
        <taxon>Metazoa</taxon>
        <taxon>Chordata</taxon>
        <taxon>Craniata</taxon>
        <taxon>Vertebrata</taxon>
        <taxon>Euteleostomi</taxon>
        <taxon>Actinopterygii</taxon>
        <taxon>Neopterygii</taxon>
        <taxon>Teleostei</taxon>
        <taxon>Neoteleostei</taxon>
        <taxon>Acanthomorphata</taxon>
        <taxon>Eupercaria</taxon>
        <taxon>Perciformes</taxon>
        <taxon>Cottioidei</taxon>
        <taxon>Cottales</taxon>
        <taxon>Liparidae</taxon>
        <taxon>Liparis</taxon>
    </lineage>
</organism>
<evidence type="ECO:0000313" key="2">
    <source>
        <dbReference type="EMBL" id="TNN81231.1"/>
    </source>
</evidence>
<reference evidence="2 3" key="1">
    <citation type="submission" date="2019-03" db="EMBL/GenBank/DDBJ databases">
        <title>First draft genome of Liparis tanakae, snailfish: a comprehensive survey of snailfish specific genes.</title>
        <authorList>
            <person name="Kim W."/>
            <person name="Song I."/>
            <person name="Jeong J.-H."/>
            <person name="Kim D."/>
            <person name="Kim S."/>
            <person name="Ryu S."/>
            <person name="Song J.Y."/>
            <person name="Lee S.K."/>
        </authorList>
    </citation>
    <scope>NUCLEOTIDE SEQUENCE [LARGE SCALE GENOMIC DNA]</scope>
    <source>
        <tissue evidence="2">Muscle</tissue>
    </source>
</reference>
<proteinExistence type="predicted"/>
<feature type="region of interest" description="Disordered" evidence="1">
    <location>
        <begin position="13"/>
        <end position="64"/>
    </location>
</feature>
<dbReference type="EMBL" id="SRLO01000048">
    <property type="protein sequence ID" value="TNN81231.1"/>
    <property type="molecule type" value="Genomic_DNA"/>
</dbReference>
<feature type="compositionally biased region" description="Basic and acidic residues" evidence="1">
    <location>
        <begin position="24"/>
        <end position="33"/>
    </location>
</feature>
<accession>A0A4Z2ITT4</accession>
<gene>
    <name evidence="2" type="ORF">EYF80_008565</name>
</gene>
<dbReference type="AlphaFoldDB" id="A0A4Z2ITT4"/>
<dbReference type="Proteomes" id="UP000314294">
    <property type="component" value="Unassembled WGS sequence"/>
</dbReference>
<protein>
    <submittedName>
        <fullName evidence="2">Uncharacterized protein</fullName>
    </submittedName>
</protein>
<evidence type="ECO:0000313" key="3">
    <source>
        <dbReference type="Proteomes" id="UP000314294"/>
    </source>
</evidence>
<name>A0A4Z2ITT4_9TELE</name>
<evidence type="ECO:0000256" key="1">
    <source>
        <dbReference type="SAM" id="MobiDB-lite"/>
    </source>
</evidence>
<keyword evidence="3" id="KW-1185">Reference proteome</keyword>
<comment type="caution">
    <text evidence="2">The sequence shown here is derived from an EMBL/GenBank/DDBJ whole genome shotgun (WGS) entry which is preliminary data.</text>
</comment>